<evidence type="ECO:0000256" key="4">
    <source>
        <dbReference type="SAM" id="Phobius"/>
    </source>
</evidence>
<evidence type="ECO:0000256" key="3">
    <source>
        <dbReference type="ARBA" id="ARBA00023315"/>
    </source>
</evidence>
<evidence type="ECO:0000256" key="1">
    <source>
        <dbReference type="ARBA" id="ARBA00005189"/>
    </source>
</evidence>
<organism evidence="6 7">
    <name type="scientific">Paracoccus litorisediminis</name>
    <dbReference type="NCBI Taxonomy" id="2006130"/>
    <lineage>
        <taxon>Bacteria</taxon>
        <taxon>Pseudomonadati</taxon>
        <taxon>Pseudomonadota</taxon>
        <taxon>Alphaproteobacteria</taxon>
        <taxon>Rhodobacterales</taxon>
        <taxon>Paracoccaceae</taxon>
        <taxon>Paracoccus</taxon>
    </lineage>
</organism>
<comment type="pathway">
    <text evidence="1">Lipid metabolism.</text>
</comment>
<evidence type="ECO:0000256" key="2">
    <source>
        <dbReference type="ARBA" id="ARBA00022679"/>
    </source>
</evidence>
<gene>
    <name evidence="6" type="ORF">GL300_05495</name>
</gene>
<dbReference type="PANTHER" id="PTHR10434:SF40">
    <property type="entry name" value="1-ACYL-SN-GLYCEROL-3-PHOSPHATE ACYLTRANSFERASE"/>
    <property type="match status" value="1"/>
</dbReference>
<reference evidence="6 7" key="1">
    <citation type="submission" date="2019-11" db="EMBL/GenBank/DDBJ databases">
        <authorList>
            <person name="Dong K."/>
        </authorList>
    </citation>
    <scope>NUCLEOTIDE SEQUENCE [LARGE SCALE GENOMIC DNA]</scope>
    <source>
        <strain evidence="6 7">NBRC 112902</strain>
    </source>
</reference>
<dbReference type="EMBL" id="WMIG01000002">
    <property type="protein sequence ID" value="MTH58661.1"/>
    <property type="molecule type" value="Genomic_DNA"/>
</dbReference>
<dbReference type="Proteomes" id="UP000449846">
    <property type="component" value="Unassembled WGS sequence"/>
</dbReference>
<dbReference type="GO" id="GO:0003841">
    <property type="term" value="F:1-acylglycerol-3-phosphate O-acyltransferase activity"/>
    <property type="evidence" value="ECO:0007669"/>
    <property type="project" value="TreeGrafter"/>
</dbReference>
<evidence type="ECO:0000259" key="5">
    <source>
        <dbReference type="SMART" id="SM00563"/>
    </source>
</evidence>
<keyword evidence="2 6" id="KW-0808">Transferase</keyword>
<evidence type="ECO:0000313" key="6">
    <source>
        <dbReference type="EMBL" id="MTH58661.1"/>
    </source>
</evidence>
<dbReference type="PANTHER" id="PTHR10434">
    <property type="entry name" value="1-ACYL-SN-GLYCEROL-3-PHOSPHATE ACYLTRANSFERASE"/>
    <property type="match status" value="1"/>
</dbReference>
<evidence type="ECO:0000313" key="7">
    <source>
        <dbReference type="Proteomes" id="UP000449846"/>
    </source>
</evidence>
<sequence length="257" mass="28076">MNPYQPGPVNILTWVRTVIFYIYAVLATAMVGIIGLPRTLFDASHAERVGERWLKLLMGGARVICGIRVEFRGTPPAGDLLIAAKHQSFLDIFAIAKACPRRAFVMKREVMKVPVVGYFARKVGCIPIDRARGKDALRQIISEVKAAHHSPRGLGQLIFYPEGTRTKPGTTVPYKPGVVVIQRETGLPIVPVAVNCGMFWPKRGFPIRSGTAVVEFLPAIPAGDRSERVLSLLTEQIEGTSMRLFDAAGGQAVLTDS</sequence>
<dbReference type="RefSeq" id="WP_155038602.1">
    <property type="nucleotide sequence ID" value="NZ_JBHGCD010000005.1"/>
</dbReference>
<keyword evidence="4" id="KW-0472">Membrane</keyword>
<name>A0A844HLM8_9RHOB</name>
<dbReference type="AlphaFoldDB" id="A0A844HLM8"/>
<dbReference type="CDD" id="cd07989">
    <property type="entry name" value="LPLAT_AGPAT-like"/>
    <property type="match status" value="1"/>
</dbReference>
<keyword evidence="7" id="KW-1185">Reference proteome</keyword>
<feature type="transmembrane region" description="Helical" evidence="4">
    <location>
        <begin position="20"/>
        <end position="41"/>
    </location>
</feature>
<dbReference type="InterPro" id="IPR002123">
    <property type="entry name" value="Plipid/glycerol_acylTrfase"/>
</dbReference>
<dbReference type="SUPFAM" id="SSF69593">
    <property type="entry name" value="Glycerol-3-phosphate (1)-acyltransferase"/>
    <property type="match status" value="1"/>
</dbReference>
<proteinExistence type="predicted"/>
<dbReference type="Pfam" id="PF01553">
    <property type="entry name" value="Acyltransferase"/>
    <property type="match status" value="1"/>
</dbReference>
<keyword evidence="4" id="KW-0812">Transmembrane</keyword>
<protein>
    <submittedName>
        <fullName evidence="6">1-acyl-sn-glycerol-3-phosphate acyltransferase</fullName>
    </submittedName>
</protein>
<accession>A0A844HLM8</accession>
<dbReference type="SMART" id="SM00563">
    <property type="entry name" value="PlsC"/>
    <property type="match status" value="1"/>
</dbReference>
<feature type="domain" description="Phospholipid/glycerol acyltransferase" evidence="5">
    <location>
        <begin position="80"/>
        <end position="197"/>
    </location>
</feature>
<dbReference type="GO" id="GO:0006654">
    <property type="term" value="P:phosphatidic acid biosynthetic process"/>
    <property type="evidence" value="ECO:0007669"/>
    <property type="project" value="TreeGrafter"/>
</dbReference>
<comment type="caution">
    <text evidence="6">The sequence shown here is derived from an EMBL/GenBank/DDBJ whole genome shotgun (WGS) entry which is preliminary data.</text>
</comment>
<keyword evidence="3 6" id="KW-0012">Acyltransferase</keyword>
<dbReference type="OrthoDB" id="5290997at2"/>
<keyword evidence="4" id="KW-1133">Transmembrane helix</keyword>